<organism evidence="1 2">
    <name type="scientific">Trametes versicolor (strain FP-101664)</name>
    <name type="common">White-rot fungus</name>
    <name type="synonym">Coriolus versicolor</name>
    <dbReference type="NCBI Taxonomy" id="717944"/>
    <lineage>
        <taxon>Eukaryota</taxon>
        <taxon>Fungi</taxon>
        <taxon>Dikarya</taxon>
        <taxon>Basidiomycota</taxon>
        <taxon>Agaricomycotina</taxon>
        <taxon>Agaricomycetes</taxon>
        <taxon>Polyporales</taxon>
        <taxon>Polyporaceae</taxon>
        <taxon>Trametes</taxon>
    </lineage>
</organism>
<evidence type="ECO:0000313" key="1">
    <source>
        <dbReference type="EMBL" id="EIW51900.1"/>
    </source>
</evidence>
<dbReference type="OrthoDB" id="2745866at2759"/>
<reference evidence="2" key="1">
    <citation type="journal article" date="2012" name="Science">
        <title>The Paleozoic origin of enzymatic lignin decomposition reconstructed from 31 fungal genomes.</title>
        <authorList>
            <person name="Floudas D."/>
            <person name="Binder M."/>
            <person name="Riley R."/>
            <person name="Barry K."/>
            <person name="Blanchette R.A."/>
            <person name="Henrissat B."/>
            <person name="Martinez A.T."/>
            <person name="Otillar R."/>
            <person name="Spatafora J.W."/>
            <person name="Yadav J.S."/>
            <person name="Aerts A."/>
            <person name="Benoit I."/>
            <person name="Boyd A."/>
            <person name="Carlson A."/>
            <person name="Copeland A."/>
            <person name="Coutinho P.M."/>
            <person name="de Vries R.P."/>
            <person name="Ferreira P."/>
            <person name="Findley K."/>
            <person name="Foster B."/>
            <person name="Gaskell J."/>
            <person name="Glotzer D."/>
            <person name="Gorecki P."/>
            <person name="Heitman J."/>
            <person name="Hesse C."/>
            <person name="Hori C."/>
            <person name="Igarashi K."/>
            <person name="Jurgens J.A."/>
            <person name="Kallen N."/>
            <person name="Kersten P."/>
            <person name="Kohler A."/>
            <person name="Kuees U."/>
            <person name="Kumar T.K.A."/>
            <person name="Kuo A."/>
            <person name="LaButti K."/>
            <person name="Larrondo L.F."/>
            <person name="Lindquist E."/>
            <person name="Ling A."/>
            <person name="Lombard V."/>
            <person name="Lucas S."/>
            <person name="Lundell T."/>
            <person name="Martin R."/>
            <person name="McLaughlin D.J."/>
            <person name="Morgenstern I."/>
            <person name="Morin E."/>
            <person name="Murat C."/>
            <person name="Nagy L.G."/>
            <person name="Nolan M."/>
            <person name="Ohm R.A."/>
            <person name="Patyshakuliyeva A."/>
            <person name="Rokas A."/>
            <person name="Ruiz-Duenas F.J."/>
            <person name="Sabat G."/>
            <person name="Salamov A."/>
            <person name="Samejima M."/>
            <person name="Schmutz J."/>
            <person name="Slot J.C."/>
            <person name="St John F."/>
            <person name="Stenlid J."/>
            <person name="Sun H."/>
            <person name="Sun S."/>
            <person name="Syed K."/>
            <person name="Tsang A."/>
            <person name="Wiebenga A."/>
            <person name="Young D."/>
            <person name="Pisabarro A."/>
            <person name="Eastwood D.C."/>
            <person name="Martin F."/>
            <person name="Cullen D."/>
            <person name="Grigoriev I.V."/>
            <person name="Hibbett D.S."/>
        </authorList>
    </citation>
    <scope>NUCLEOTIDE SEQUENCE [LARGE SCALE GENOMIC DNA]</scope>
    <source>
        <strain evidence="2">FP-101664</strain>
    </source>
</reference>
<name>R7S869_TRAVS</name>
<protein>
    <submittedName>
        <fullName evidence="1">Uncharacterized protein</fullName>
    </submittedName>
</protein>
<dbReference type="RefSeq" id="XP_008045427.1">
    <property type="nucleotide sequence ID" value="XM_008047236.1"/>
</dbReference>
<feature type="non-terminal residue" evidence="1">
    <location>
        <position position="1"/>
    </location>
</feature>
<proteinExistence type="predicted"/>
<dbReference type="GeneID" id="19420344"/>
<dbReference type="OMA" id="CHIINLA"/>
<keyword evidence="2" id="KW-1185">Reference proteome</keyword>
<sequence length="53" mass="5865">QILGVTCDNASNNDVMVDHLNVLLEAFGGSFARTRCFLHILNLTAKSLLKQFD</sequence>
<gene>
    <name evidence="1" type="ORF">TRAVEDRAFT_78597</name>
</gene>
<dbReference type="Proteomes" id="UP000054317">
    <property type="component" value="Unassembled WGS sequence"/>
</dbReference>
<accession>R7S869</accession>
<dbReference type="AlphaFoldDB" id="R7S869"/>
<dbReference type="EMBL" id="JH711798">
    <property type="protein sequence ID" value="EIW51900.1"/>
    <property type="molecule type" value="Genomic_DNA"/>
</dbReference>
<dbReference type="KEGG" id="tvs:TRAVEDRAFT_78597"/>
<feature type="non-terminal residue" evidence="1">
    <location>
        <position position="53"/>
    </location>
</feature>
<evidence type="ECO:0000313" key="2">
    <source>
        <dbReference type="Proteomes" id="UP000054317"/>
    </source>
</evidence>